<dbReference type="InterPro" id="IPR049249">
    <property type="entry name" value="DUF6882"/>
</dbReference>
<dbReference type="STRING" id="1223515.B842_04080"/>
<evidence type="ECO:0000313" key="1">
    <source>
        <dbReference type="EMBL" id="AJE32669.1"/>
    </source>
</evidence>
<reference evidence="1 2" key="1">
    <citation type="submission" date="2013-04" db="EMBL/GenBank/DDBJ databases">
        <title>Complete genome sequence of Corynebacterium humireducens DSM 45392(T), isolated from a wastewater-fed microbial fuel cell.</title>
        <authorList>
            <person name="Ruckert C."/>
            <person name="Albersmeier A."/>
            <person name="Kalinowski J."/>
        </authorList>
    </citation>
    <scope>NUCLEOTIDE SEQUENCE [LARGE SCALE GENOMIC DNA]</scope>
    <source>
        <strain evidence="2">MFC-5</strain>
    </source>
</reference>
<organism evidence="1 2">
    <name type="scientific">Corynebacterium humireducens NBRC 106098 = DSM 45392</name>
    <dbReference type="NCBI Taxonomy" id="1223515"/>
    <lineage>
        <taxon>Bacteria</taxon>
        <taxon>Bacillati</taxon>
        <taxon>Actinomycetota</taxon>
        <taxon>Actinomycetes</taxon>
        <taxon>Mycobacteriales</taxon>
        <taxon>Corynebacteriaceae</taxon>
        <taxon>Corynebacterium</taxon>
    </lineage>
</organism>
<dbReference type="HOGENOM" id="CLU_056145_0_0_11"/>
<dbReference type="RefSeq" id="WP_052437732.1">
    <property type="nucleotide sequence ID" value="NZ_BCSU01000026.1"/>
</dbReference>
<dbReference type="Pfam" id="PF21813">
    <property type="entry name" value="DUF6882"/>
    <property type="match status" value="1"/>
</dbReference>
<protein>
    <submittedName>
        <fullName evidence="1">Uncharacterized protein</fullName>
    </submittedName>
</protein>
<dbReference type="EMBL" id="CP005286">
    <property type="protein sequence ID" value="AJE32669.1"/>
    <property type="molecule type" value="Genomic_DNA"/>
</dbReference>
<dbReference type="OrthoDB" id="4428117at2"/>
<accession>A0A0B5DAC9</accession>
<dbReference type="KEGG" id="chm:B842_04080"/>
<gene>
    <name evidence="1" type="ORF">B842_04080</name>
</gene>
<evidence type="ECO:0000313" key="2">
    <source>
        <dbReference type="Proteomes" id="UP000031524"/>
    </source>
</evidence>
<proteinExistence type="predicted"/>
<sequence>MNLPAPTSLDELIADGALVQADVDATWSATQGTVTGVEFTGDTVRLHSRAGVRDLPAREVARIVDGEWTWSEDHDLDVPELHDPQPAGEELLRAARTLHGNVPVLLAPYPDGARAVAVDVHTAPGPVRSALTLGLAQLSPLLDARRALLSFAAARGLGVRTTEDSFGFSDGTTVTFEGDRPVDVSGGLSLREVRADALHLSGEHQLLLHGLHPDPDIRLDIPAGRARIDGHEARALVIATVTDGTWTWAWADPHLPPSPAANLRRFGLDHGIIDLVRPRLPLDPGLIDVAKPVLDVWTHAVVPLTPETDAVVLLDAPHLTLPGPEDPRTRRAVEMVLGAGVPEGVDKRRAREAYAQRRGVTLPADPG</sequence>
<name>A0A0B5DAC9_9CORY</name>
<dbReference type="Proteomes" id="UP000031524">
    <property type="component" value="Chromosome"/>
</dbReference>
<keyword evidence="2" id="KW-1185">Reference proteome</keyword>
<dbReference type="AlphaFoldDB" id="A0A0B5DAC9"/>